<sequence>MYTVWIGSFACVVMVCALSPKGCKPQIPSHSLLYDGLSIEHPVSKGQNDAMIAEPKRMRRIPQEEA</sequence>
<comment type="caution">
    <text evidence="2">The sequence shown here is derived from an EMBL/GenBank/DDBJ whole genome shotgun (WGS) entry which is preliminary data.</text>
</comment>
<accession>A0AAN9LPA9</accession>
<protein>
    <recommendedName>
        <fullName evidence="4">Secreted protein</fullName>
    </recommendedName>
</protein>
<keyword evidence="3" id="KW-1185">Reference proteome</keyword>
<dbReference type="Proteomes" id="UP001367508">
    <property type="component" value="Unassembled WGS sequence"/>
</dbReference>
<evidence type="ECO:0000313" key="2">
    <source>
        <dbReference type="EMBL" id="KAK7339795.1"/>
    </source>
</evidence>
<evidence type="ECO:0000256" key="1">
    <source>
        <dbReference type="SAM" id="SignalP"/>
    </source>
</evidence>
<proteinExistence type="predicted"/>
<evidence type="ECO:0008006" key="4">
    <source>
        <dbReference type="Google" id="ProtNLM"/>
    </source>
</evidence>
<name>A0AAN9LPA9_CANGL</name>
<dbReference type="EMBL" id="JAYMYQ010000004">
    <property type="protein sequence ID" value="KAK7339795.1"/>
    <property type="molecule type" value="Genomic_DNA"/>
</dbReference>
<dbReference type="AlphaFoldDB" id="A0AAN9LPA9"/>
<feature type="chain" id="PRO_5042929429" description="Secreted protein" evidence="1">
    <location>
        <begin position="18"/>
        <end position="66"/>
    </location>
</feature>
<organism evidence="2 3">
    <name type="scientific">Canavalia gladiata</name>
    <name type="common">Sword bean</name>
    <name type="synonym">Dolichos gladiatus</name>
    <dbReference type="NCBI Taxonomy" id="3824"/>
    <lineage>
        <taxon>Eukaryota</taxon>
        <taxon>Viridiplantae</taxon>
        <taxon>Streptophyta</taxon>
        <taxon>Embryophyta</taxon>
        <taxon>Tracheophyta</taxon>
        <taxon>Spermatophyta</taxon>
        <taxon>Magnoliopsida</taxon>
        <taxon>eudicotyledons</taxon>
        <taxon>Gunneridae</taxon>
        <taxon>Pentapetalae</taxon>
        <taxon>rosids</taxon>
        <taxon>fabids</taxon>
        <taxon>Fabales</taxon>
        <taxon>Fabaceae</taxon>
        <taxon>Papilionoideae</taxon>
        <taxon>50 kb inversion clade</taxon>
        <taxon>NPAAA clade</taxon>
        <taxon>indigoferoid/millettioid clade</taxon>
        <taxon>Phaseoleae</taxon>
        <taxon>Canavalia</taxon>
    </lineage>
</organism>
<feature type="signal peptide" evidence="1">
    <location>
        <begin position="1"/>
        <end position="17"/>
    </location>
</feature>
<evidence type="ECO:0000313" key="3">
    <source>
        <dbReference type="Proteomes" id="UP001367508"/>
    </source>
</evidence>
<gene>
    <name evidence="2" type="ORF">VNO77_20480</name>
</gene>
<reference evidence="2 3" key="1">
    <citation type="submission" date="2024-01" db="EMBL/GenBank/DDBJ databases">
        <title>The genomes of 5 underutilized Papilionoideae crops provide insights into root nodulation and disease resistanc.</title>
        <authorList>
            <person name="Jiang F."/>
        </authorList>
    </citation>
    <scope>NUCLEOTIDE SEQUENCE [LARGE SCALE GENOMIC DNA]</scope>
    <source>
        <strain evidence="2">LVBAO_FW01</strain>
        <tissue evidence="2">Leaves</tissue>
    </source>
</reference>
<keyword evidence="1" id="KW-0732">Signal</keyword>